<evidence type="ECO:0000313" key="3">
    <source>
        <dbReference type="Proteomes" id="UP000600363"/>
    </source>
</evidence>
<dbReference type="EMBL" id="DUIH01000012">
    <property type="protein sequence ID" value="HIH69762.1"/>
    <property type="molecule type" value="Genomic_DNA"/>
</dbReference>
<dbReference type="RefSeq" id="WP_157203059.1">
    <property type="nucleotide sequence ID" value="NZ_DUIH01000012.1"/>
</dbReference>
<sequence length="45" mass="4616">MSSTSQAAPTVIGDNDSHHGSGRGRVVKDSILPEAKDMGVCLPHG</sequence>
<organism evidence="2 3">
    <name type="scientific">Methermicoccus shengliensis</name>
    <dbReference type="NCBI Taxonomy" id="660064"/>
    <lineage>
        <taxon>Archaea</taxon>
        <taxon>Methanobacteriati</taxon>
        <taxon>Methanobacteriota</taxon>
        <taxon>Stenosarchaea group</taxon>
        <taxon>Methanomicrobia</taxon>
        <taxon>Methanosarcinales</taxon>
        <taxon>Methermicoccaceae</taxon>
        <taxon>Methermicoccus</taxon>
    </lineage>
</organism>
<evidence type="ECO:0000313" key="2">
    <source>
        <dbReference type="EMBL" id="HIH69762.1"/>
    </source>
</evidence>
<reference evidence="2" key="1">
    <citation type="journal article" date="2020" name="bioRxiv">
        <title>A rank-normalized archaeal taxonomy based on genome phylogeny resolves widespread incomplete and uneven classifications.</title>
        <authorList>
            <person name="Rinke C."/>
            <person name="Chuvochina M."/>
            <person name="Mussig A.J."/>
            <person name="Chaumeil P.-A."/>
            <person name="Waite D.W."/>
            <person name="Whitman W.B."/>
            <person name="Parks D.H."/>
            <person name="Hugenholtz P."/>
        </authorList>
    </citation>
    <scope>NUCLEOTIDE SEQUENCE</scope>
    <source>
        <strain evidence="2">UBA12518</strain>
    </source>
</reference>
<gene>
    <name evidence="2" type="ORF">HA299_03960</name>
</gene>
<evidence type="ECO:0000256" key="1">
    <source>
        <dbReference type="SAM" id="MobiDB-lite"/>
    </source>
</evidence>
<feature type="region of interest" description="Disordered" evidence="1">
    <location>
        <begin position="1"/>
        <end position="45"/>
    </location>
</feature>
<protein>
    <submittedName>
        <fullName evidence="2">Uncharacterized protein</fullName>
    </submittedName>
</protein>
<dbReference type="AlphaFoldDB" id="A0A832RXG8"/>
<name>A0A832RXG8_9EURY</name>
<comment type="caution">
    <text evidence="2">The sequence shown here is derived from an EMBL/GenBank/DDBJ whole genome shotgun (WGS) entry which is preliminary data.</text>
</comment>
<accession>A0A832RXG8</accession>
<dbReference type="Proteomes" id="UP000600363">
    <property type="component" value="Unassembled WGS sequence"/>
</dbReference>
<proteinExistence type="predicted"/>